<accession>A0ABX9M285</accession>
<proteinExistence type="predicted"/>
<comment type="caution">
    <text evidence="1">The sequence shown here is derived from an EMBL/GenBank/DDBJ whole genome shotgun (WGS) entry which is preliminary data.</text>
</comment>
<dbReference type="Proteomes" id="UP000285569">
    <property type="component" value="Unassembled WGS sequence"/>
</dbReference>
<evidence type="ECO:0000313" key="1">
    <source>
        <dbReference type="EMBL" id="RHX79520.1"/>
    </source>
</evidence>
<keyword evidence="2" id="KW-1185">Reference proteome</keyword>
<protein>
    <submittedName>
        <fullName evidence="1">Uncharacterized protein</fullName>
    </submittedName>
</protein>
<organism evidence="1 2">
    <name type="scientific">Leptospira yasudae</name>
    <dbReference type="NCBI Taxonomy" id="2202201"/>
    <lineage>
        <taxon>Bacteria</taxon>
        <taxon>Pseudomonadati</taxon>
        <taxon>Spirochaetota</taxon>
        <taxon>Spirochaetia</taxon>
        <taxon>Leptospirales</taxon>
        <taxon>Leptospiraceae</taxon>
        <taxon>Leptospira</taxon>
    </lineage>
</organism>
<reference evidence="1 2" key="2">
    <citation type="journal article" date="2020" name="Int. J. Syst. Evol. Microbiol.">
        <title>Leptospira yasudae sp. nov. and Leptospira stimsonii sp. nov., two new species of the pathogenic group isolated from environmental sources.</title>
        <authorList>
            <person name="Casanovas-Massana A."/>
            <person name="Hamond C."/>
            <person name="Santos L.A."/>
            <person name="de Oliveira D."/>
            <person name="Hacker K.P."/>
            <person name="Balassiano I."/>
            <person name="Costa F."/>
            <person name="Medeiros M.A."/>
            <person name="Reis M.G."/>
            <person name="Ko A.I."/>
            <person name="Wunder E.A."/>
        </authorList>
    </citation>
    <scope>NUCLEOTIDE SEQUENCE [LARGE SCALE GENOMIC DNA]</scope>
    <source>
        <strain evidence="1 2">B21</strain>
    </source>
</reference>
<name>A0ABX9M285_9LEPT</name>
<dbReference type="RefSeq" id="WP_118956207.1">
    <property type="nucleotide sequence ID" value="NZ_QHCR01000005.1"/>
</dbReference>
<dbReference type="EMBL" id="QHCR01000005">
    <property type="protein sequence ID" value="RHX79520.1"/>
    <property type="molecule type" value="Genomic_DNA"/>
</dbReference>
<sequence>MEDTTLAQIILDKIKKENENFQLPTNTDLFYHFRSTLNLSEKKISKILAFLKDSNCIFVLNLKKQNPNFSLPGLDAYVVADSYIAESLFTKYQKELELQYNAMYRKSLGYQQILSRVLDEISTIQNQSVLELFSFCILLEDIRKMMKHHPERYEESKRIATLKDMIRDSETPLSFNPDRNYSSSEPVSISTIYIEPQTEVEADVRNEESKSKVKTKWELMAELYSVPFLLRIHFRKKEYSIIQQLLLSSKIRAAEDLKMVAVTCSNLLSKTSLEATLRMELNNLRNLAMKKLLDEVKTPVFNDLELVI</sequence>
<evidence type="ECO:0000313" key="2">
    <source>
        <dbReference type="Proteomes" id="UP000285569"/>
    </source>
</evidence>
<gene>
    <name evidence="1" type="ORF">DLM77_11525</name>
</gene>
<reference evidence="2" key="1">
    <citation type="submission" date="2018-05" db="EMBL/GenBank/DDBJ databases">
        <title>Leptospira yasudae sp. nov. and Leptospira stimsonii sp. nov., two pathogenic species of the genus Leptospira isolated from environmental sources.</title>
        <authorList>
            <person name="Casanovas-Massana A."/>
            <person name="Hamond C."/>
            <person name="Santos L.A."/>
            <person name="Hacker K.P."/>
            <person name="Balassiano I."/>
            <person name="Medeiros M.A."/>
            <person name="Reis M.G."/>
            <person name="Ko A.I."/>
            <person name="Wunder E.A."/>
        </authorList>
    </citation>
    <scope>NUCLEOTIDE SEQUENCE [LARGE SCALE GENOMIC DNA]</scope>
    <source>
        <strain evidence="2">B21</strain>
    </source>
</reference>